<dbReference type="GO" id="GO:0046872">
    <property type="term" value="F:metal ion binding"/>
    <property type="evidence" value="ECO:0007669"/>
    <property type="project" value="UniProtKB-KW"/>
</dbReference>
<dbReference type="Pfam" id="PF04828">
    <property type="entry name" value="GFA"/>
    <property type="match status" value="1"/>
</dbReference>
<dbReference type="InterPro" id="IPR011057">
    <property type="entry name" value="Mss4-like_sf"/>
</dbReference>
<dbReference type="EMBL" id="JACNEP010000001">
    <property type="protein sequence ID" value="MBC3764649.1"/>
    <property type="molecule type" value="Genomic_DNA"/>
</dbReference>
<comment type="similarity">
    <text evidence="1">Belongs to the Gfa family.</text>
</comment>
<dbReference type="GO" id="GO:0016846">
    <property type="term" value="F:carbon-sulfur lyase activity"/>
    <property type="evidence" value="ECO:0007669"/>
    <property type="project" value="InterPro"/>
</dbReference>
<evidence type="ECO:0000259" key="4">
    <source>
        <dbReference type="PROSITE" id="PS51891"/>
    </source>
</evidence>
<dbReference type="PROSITE" id="PS51891">
    <property type="entry name" value="CENP_V_GFA"/>
    <property type="match status" value="1"/>
</dbReference>
<dbReference type="AlphaFoldDB" id="A0A8J6LVK5"/>
<dbReference type="PANTHER" id="PTHR28620">
    <property type="entry name" value="CENTROMERE PROTEIN V"/>
    <property type="match status" value="1"/>
</dbReference>
<dbReference type="Proteomes" id="UP000601768">
    <property type="component" value="Unassembled WGS sequence"/>
</dbReference>
<reference evidence="5" key="2">
    <citation type="submission" date="2020-08" db="EMBL/GenBank/DDBJ databases">
        <authorList>
            <person name="Lai Q."/>
        </authorList>
    </citation>
    <scope>NUCLEOTIDE SEQUENCE</scope>
    <source>
        <strain evidence="5">S27-2</strain>
    </source>
</reference>
<protein>
    <submittedName>
        <fullName evidence="5">GFA family protein</fullName>
    </submittedName>
</protein>
<evidence type="ECO:0000313" key="6">
    <source>
        <dbReference type="Proteomes" id="UP000601768"/>
    </source>
</evidence>
<dbReference type="PANTHER" id="PTHR28620:SF1">
    <property type="entry name" value="CENP-V_GFA DOMAIN-CONTAINING PROTEIN"/>
    <property type="match status" value="1"/>
</dbReference>
<sequence length="115" mass="12561">MKINGSCHCGNIRYQADGEFGDLLSCNCSICSKRGSLLWFIPRSNLSVSTPDKPLSTYTFNSHKIKHHFCPVCGCAPFGEGEDGKGNSMAAINARCVDNVDLSQFKINHFDGKSL</sequence>
<organism evidence="5 6">
    <name type="scientific">Neptunicella marina</name>
    <dbReference type="NCBI Taxonomy" id="2125989"/>
    <lineage>
        <taxon>Bacteria</taxon>
        <taxon>Pseudomonadati</taxon>
        <taxon>Pseudomonadota</taxon>
        <taxon>Gammaproteobacteria</taxon>
        <taxon>Alteromonadales</taxon>
        <taxon>Alteromonadaceae</taxon>
        <taxon>Neptunicella</taxon>
    </lineage>
</organism>
<evidence type="ECO:0000313" key="5">
    <source>
        <dbReference type="EMBL" id="MBC3764649.1"/>
    </source>
</evidence>
<accession>A0A8J6LVK5</accession>
<evidence type="ECO:0000256" key="2">
    <source>
        <dbReference type="ARBA" id="ARBA00022723"/>
    </source>
</evidence>
<comment type="caution">
    <text evidence="5">The sequence shown here is derived from an EMBL/GenBank/DDBJ whole genome shotgun (WGS) entry which is preliminary data.</text>
</comment>
<dbReference type="SUPFAM" id="SSF51316">
    <property type="entry name" value="Mss4-like"/>
    <property type="match status" value="1"/>
</dbReference>
<dbReference type="RefSeq" id="WP_186505110.1">
    <property type="nucleotide sequence ID" value="NZ_JACNEP010000001.1"/>
</dbReference>
<dbReference type="Gene3D" id="2.170.150.70">
    <property type="match status" value="1"/>
</dbReference>
<feature type="domain" description="CENP-V/GFA" evidence="4">
    <location>
        <begin position="3"/>
        <end position="111"/>
    </location>
</feature>
<evidence type="ECO:0000256" key="3">
    <source>
        <dbReference type="ARBA" id="ARBA00022833"/>
    </source>
</evidence>
<dbReference type="InterPro" id="IPR052355">
    <property type="entry name" value="CENP-V-like"/>
</dbReference>
<gene>
    <name evidence="5" type="ORF">H8B19_02080</name>
</gene>
<name>A0A8J6LVK5_9ALTE</name>
<proteinExistence type="inferred from homology"/>
<keyword evidence="6" id="KW-1185">Reference proteome</keyword>
<dbReference type="InterPro" id="IPR006913">
    <property type="entry name" value="CENP-V/GFA"/>
</dbReference>
<keyword evidence="3" id="KW-0862">Zinc</keyword>
<evidence type="ECO:0000256" key="1">
    <source>
        <dbReference type="ARBA" id="ARBA00005495"/>
    </source>
</evidence>
<keyword evidence="2" id="KW-0479">Metal-binding</keyword>
<reference evidence="5" key="1">
    <citation type="journal article" date="2018" name="Int. J. Syst. Evol. Microbiol.">
        <title>Neptunicella marina gen. nov., sp. nov., isolated from surface seawater.</title>
        <authorList>
            <person name="Liu X."/>
            <person name="Lai Q."/>
            <person name="Du Y."/>
            <person name="Zhang X."/>
            <person name="Liu Z."/>
            <person name="Sun F."/>
            <person name="Shao Z."/>
        </authorList>
    </citation>
    <scope>NUCLEOTIDE SEQUENCE</scope>
    <source>
        <strain evidence="5">S27-2</strain>
    </source>
</reference>